<feature type="compositionally biased region" description="Low complexity" evidence="1">
    <location>
        <begin position="845"/>
        <end position="856"/>
    </location>
</feature>
<proteinExistence type="predicted"/>
<feature type="compositionally biased region" description="Pro residues" evidence="1">
    <location>
        <begin position="540"/>
        <end position="551"/>
    </location>
</feature>
<organism evidence="3 4">
    <name type="scientific">Extremus antarcticus</name>
    <dbReference type="NCBI Taxonomy" id="702011"/>
    <lineage>
        <taxon>Eukaryota</taxon>
        <taxon>Fungi</taxon>
        <taxon>Dikarya</taxon>
        <taxon>Ascomycota</taxon>
        <taxon>Pezizomycotina</taxon>
        <taxon>Dothideomycetes</taxon>
        <taxon>Dothideomycetidae</taxon>
        <taxon>Mycosphaerellales</taxon>
        <taxon>Extremaceae</taxon>
        <taxon>Extremus</taxon>
    </lineage>
</organism>
<comment type="caution">
    <text evidence="3">The sequence shown here is derived from an EMBL/GenBank/DDBJ whole genome shotgun (WGS) entry which is preliminary data.</text>
</comment>
<dbReference type="InterPro" id="IPR035892">
    <property type="entry name" value="C2_domain_sf"/>
</dbReference>
<gene>
    <name evidence="3" type="ORF">LTR09_004402</name>
</gene>
<feature type="compositionally biased region" description="Low complexity" evidence="1">
    <location>
        <begin position="301"/>
        <end position="310"/>
    </location>
</feature>
<dbReference type="SMART" id="SM00239">
    <property type="entry name" value="C2"/>
    <property type="match status" value="1"/>
</dbReference>
<evidence type="ECO:0000313" key="3">
    <source>
        <dbReference type="EMBL" id="KAK3054673.1"/>
    </source>
</evidence>
<feature type="compositionally biased region" description="Gly residues" evidence="1">
    <location>
        <begin position="872"/>
        <end position="886"/>
    </location>
</feature>
<feature type="domain" description="C2" evidence="2">
    <location>
        <begin position="13"/>
        <end position="131"/>
    </location>
</feature>
<evidence type="ECO:0000256" key="1">
    <source>
        <dbReference type="SAM" id="MobiDB-lite"/>
    </source>
</evidence>
<dbReference type="InterPro" id="IPR037791">
    <property type="entry name" value="C2_fungal_Inn1"/>
</dbReference>
<accession>A0AAJ0DIS2</accession>
<evidence type="ECO:0000259" key="2">
    <source>
        <dbReference type="PROSITE" id="PS50004"/>
    </source>
</evidence>
<dbReference type="CDD" id="cd08681">
    <property type="entry name" value="C2_fungal_Inn1p-like"/>
    <property type="match status" value="1"/>
</dbReference>
<feature type="compositionally biased region" description="Low complexity" evidence="1">
    <location>
        <begin position="187"/>
        <end position="198"/>
    </location>
</feature>
<dbReference type="SUPFAM" id="SSF49562">
    <property type="entry name" value="C2 domain (Calcium/lipid-binding domain, CaLB)"/>
    <property type="match status" value="1"/>
</dbReference>
<feature type="compositionally biased region" description="Basic and acidic residues" evidence="1">
    <location>
        <begin position="706"/>
        <end position="715"/>
    </location>
</feature>
<dbReference type="AlphaFoldDB" id="A0AAJ0DIS2"/>
<feature type="compositionally biased region" description="Polar residues" evidence="1">
    <location>
        <begin position="665"/>
        <end position="679"/>
    </location>
</feature>
<sequence>MAMESASFGGPSPHTSGLFSDMTVDGPEIGTLVLIVDRAKNLPNRKTMGKQNPYCAARLGKDARKTETDKRGGQTPRWDQELRFTVHDSPDYYKLKISIFSEDKRTDLIGETWVDLTDVITPKGGKLDLWQGLSYKGKYAGELRIEITYYDSRPKIEGAPESVAGSEDFRQSPGSGSGRVKRRPLPSTSSASYATADTIQGPAMPGRAKHGPRDLRMPARANSMPPETTTFSQQQAEFETPPPQHAYDSSSMVPMEQAPPSQHYGYDNYQEPAHHHEAYNEPEQPDFLPQLPPSDRPRGYQQPAQRFAAPRPQPAHPAHPHAHMSLQHSHSAPIVPQTMHATPDYDDGFQLQTDYPEPIPDLDYQHQQLTSRHRGDAGPDWQSNYNDAYAEPISTGYDEPAPPPPPMHSNSAPVVPLYGSARRTPMSSSPVQPAPTPPHGRHHSVPSSSPLQIMERGYNSPQRTPVHGHVTRGNSVDGYMSSPQGTPYDGPPIHYQPRHTPSPVVRPQPTRPLPHRKSIADPYQTTLPRPHPLSQEVPRPRSPLPPLPAPSPHSAGPSPYQQDFHRQDPGPPGHPRALSPRPPAVPSQSESALRPRSSYSIQHPVRAFESSDNSPLSTSRPPPLSLQTSQRSTPARKSISPFPSAPGSAAGGTPFSPDSFDAYNPQAQQATLPESNSPYSPYHVPAGSASAPRGTPSGPIVGWHGQEIDPSDHLPVDSWAPEPEKKIPTKTYGLGRDRDFGPRTGGNPSSGGRNVAKDTVVNFRVKSQPLPLPHAEPESPSRNRLQKKPSPGNTRISPSEPLRERHNFNSVSVPDPYAQQEYSRGFYGGGGDGAGGGSGAGSPGYGSNVYGNNYGNAPDDTLAREISNIDIGGSGRSSRGAGGYGQGAVPAPTAYQPVRSHRDRNSFY</sequence>
<dbReference type="EMBL" id="JAWDJX010000011">
    <property type="protein sequence ID" value="KAK3054673.1"/>
    <property type="molecule type" value="Genomic_DNA"/>
</dbReference>
<dbReference type="Pfam" id="PF00168">
    <property type="entry name" value="C2"/>
    <property type="match status" value="1"/>
</dbReference>
<feature type="region of interest" description="Disordered" evidence="1">
    <location>
        <begin position="1"/>
        <end position="21"/>
    </location>
</feature>
<dbReference type="PROSITE" id="PS50004">
    <property type="entry name" value="C2"/>
    <property type="match status" value="1"/>
</dbReference>
<feature type="compositionally biased region" description="Low complexity" evidence="1">
    <location>
        <begin position="614"/>
        <end position="630"/>
    </location>
</feature>
<keyword evidence="4" id="KW-1185">Reference proteome</keyword>
<dbReference type="PANTHER" id="PTHR47052">
    <property type="entry name" value="CONSERVED SERINE PROLINE-RICH PROTEIN (AFU_ORTHOLOGUE AFUA_2G01790)"/>
    <property type="match status" value="1"/>
</dbReference>
<feature type="region of interest" description="Disordered" evidence="1">
    <location>
        <begin position="391"/>
        <end position="908"/>
    </location>
</feature>
<feature type="compositionally biased region" description="Polar residues" evidence="1">
    <location>
        <begin position="586"/>
        <end position="601"/>
    </location>
</feature>
<evidence type="ECO:0000313" key="4">
    <source>
        <dbReference type="Proteomes" id="UP001271007"/>
    </source>
</evidence>
<reference evidence="3" key="1">
    <citation type="submission" date="2023-04" db="EMBL/GenBank/DDBJ databases">
        <title>Black Yeasts Isolated from many extreme environments.</title>
        <authorList>
            <person name="Coleine C."/>
            <person name="Stajich J.E."/>
            <person name="Selbmann L."/>
        </authorList>
    </citation>
    <scope>NUCLEOTIDE SEQUENCE</scope>
    <source>
        <strain evidence="3">CCFEE 5312</strain>
    </source>
</reference>
<feature type="compositionally biased region" description="Polar residues" evidence="1">
    <location>
        <begin position="225"/>
        <end position="237"/>
    </location>
</feature>
<dbReference type="Proteomes" id="UP001271007">
    <property type="component" value="Unassembled WGS sequence"/>
</dbReference>
<dbReference type="PANTHER" id="PTHR47052:SF3">
    <property type="entry name" value="INGRESSION PROTEIN 1"/>
    <property type="match status" value="1"/>
</dbReference>
<dbReference type="InterPro" id="IPR000008">
    <property type="entry name" value="C2_dom"/>
</dbReference>
<feature type="compositionally biased region" description="Pro residues" evidence="1">
    <location>
        <begin position="569"/>
        <end position="585"/>
    </location>
</feature>
<protein>
    <recommendedName>
        <fullName evidence="2">C2 domain-containing protein</fullName>
    </recommendedName>
</protein>
<feature type="region of interest" description="Disordered" evidence="1">
    <location>
        <begin position="157"/>
        <end position="329"/>
    </location>
</feature>
<dbReference type="Gene3D" id="2.60.40.150">
    <property type="entry name" value="C2 domain"/>
    <property type="match status" value="1"/>
</dbReference>
<name>A0AAJ0DIS2_9PEZI</name>
<dbReference type="InterPro" id="IPR052981">
    <property type="entry name" value="Ingression_C2_domain"/>
</dbReference>
<feature type="compositionally biased region" description="Gly residues" evidence="1">
    <location>
        <begin position="826"/>
        <end position="844"/>
    </location>
</feature>